<keyword evidence="2 4" id="KW-0863">Zinc-finger</keyword>
<evidence type="ECO:0000256" key="1">
    <source>
        <dbReference type="ARBA" id="ARBA00022723"/>
    </source>
</evidence>
<dbReference type="PROSITE" id="PS50089">
    <property type="entry name" value="ZF_RING_2"/>
    <property type="match status" value="1"/>
</dbReference>
<dbReference type="PROSITE" id="PS50103">
    <property type="entry name" value="ZF_C3H1"/>
    <property type="match status" value="2"/>
</dbReference>
<gene>
    <name evidence="8" type="ORF">FIBRA_04542</name>
</gene>
<evidence type="ECO:0000256" key="5">
    <source>
        <dbReference type="SAM" id="MobiDB-lite"/>
    </source>
</evidence>
<evidence type="ECO:0000256" key="4">
    <source>
        <dbReference type="PROSITE-ProRule" id="PRU00723"/>
    </source>
</evidence>
<proteinExistence type="predicted"/>
<feature type="zinc finger region" description="C3H1-type" evidence="4">
    <location>
        <begin position="116"/>
        <end position="148"/>
    </location>
</feature>
<dbReference type="EMBL" id="HE797080">
    <property type="protein sequence ID" value="CCM02443.1"/>
    <property type="molecule type" value="Genomic_DNA"/>
</dbReference>
<evidence type="ECO:0000256" key="3">
    <source>
        <dbReference type="ARBA" id="ARBA00022833"/>
    </source>
</evidence>
<evidence type="ECO:0000259" key="6">
    <source>
        <dbReference type="PROSITE" id="PS50089"/>
    </source>
</evidence>
<feature type="domain" description="C3H1-type" evidence="7">
    <location>
        <begin position="1"/>
        <end position="18"/>
    </location>
</feature>
<evidence type="ECO:0000313" key="9">
    <source>
        <dbReference type="Proteomes" id="UP000006352"/>
    </source>
</evidence>
<dbReference type="GeneID" id="24097354"/>
<feature type="compositionally biased region" description="Basic and acidic residues" evidence="5">
    <location>
        <begin position="504"/>
        <end position="522"/>
    </location>
</feature>
<dbReference type="InterPro" id="IPR000571">
    <property type="entry name" value="Znf_CCCH"/>
</dbReference>
<organism evidence="8 9">
    <name type="scientific">Fibroporia radiculosa</name>
    <dbReference type="NCBI Taxonomy" id="599839"/>
    <lineage>
        <taxon>Eukaryota</taxon>
        <taxon>Fungi</taxon>
        <taxon>Dikarya</taxon>
        <taxon>Basidiomycota</taxon>
        <taxon>Agaricomycotina</taxon>
        <taxon>Agaricomycetes</taxon>
        <taxon>Polyporales</taxon>
        <taxon>Fibroporiaceae</taxon>
        <taxon>Fibroporia</taxon>
    </lineage>
</organism>
<dbReference type="GO" id="GO:0008270">
    <property type="term" value="F:zinc ion binding"/>
    <property type="evidence" value="ECO:0007669"/>
    <property type="project" value="UniProtKB-KW"/>
</dbReference>
<name>J4G7J6_9APHY</name>
<evidence type="ECO:0008006" key="10">
    <source>
        <dbReference type="Google" id="ProtNLM"/>
    </source>
</evidence>
<dbReference type="PANTHER" id="PTHR11224">
    <property type="entry name" value="MAKORIN-RELATED"/>
    <property type="match status" value="1"/>
</dbReference>
<feature type="region of interest" description="Disordered" evidence="5">
    <location>
        <begin position="430"/>
        <end position="534"/>
    </location>
</feature>
<evidence type="ECO:0000259" key="7">
    <source>
        <dbReference type="PROSITE" id="PS50103"/>
    </source>
</evidence>
<dbReference type="Gene3D" id="3.30.40.10">
    <property type="entry name" value="Zinc/RING finger domain, C3HC4 (zinc finger)"/>
    <property type="match status" value="1"/>
</dbReference>
<keyword evidence="3 4" id="KW-0862">Zinc</keyword>
<evidence type="ECO:0000256" key="2">
    <source>
        <dbReference type="ARBA" id="ARBA00022771"/>
    </source>
</evidence>
<dbReference type="PANTHER" id="PTHR11224:SF10">
    <property type="entry name" value="IP09428P-RELATED"/>
    <property type="match status" value="1"/>
</dbReference>
<protein>
    <recommendedName>
        <fullName evidence="10">RING-type E3 ubiquitin transferase</fullName>
    </recommendedName>
</protein>
<dbReference type="RefSeq" id="XP_012181726.1">
    <property type="nucleotide sequence ID" value="XM_012326336.1"/>
</dbReference>
<dbReference type="STRING" id="599839.J4G7J6"/>
<sequence>MAGYCRRGDKCWFKHASTKSPSEFISVDTAGEEGNHLCSICYEKPITYGLLDGCSHVFCLQEWRDRKGKSDDIVFSGVLKQCPLCRIQSRFVTPSSQFYPDGHPGKLATIERYKASMARVPCRFFQQSSPSNRSCPFGKDCFYQHLNQDGTPYTFSHGVEHRANSSGMWEFFDYSPDELEARSPSGVPPSRRNINTRLAFLAASLQEFLNRTANDGQVSDTDSSTPSTPEVDRSVTEAMVESLIDSFVGPFSSEDEEVTAMPDEHGISIAVSSIAQAPLDDDVTESRSLSAVVPAVDVDMTNHTPQSSGNRLSFSPHSRFSTVVPRRNLPSDELSLDDLRQVPMTVDVQQAGDIEAQSDSPDKIIAQTQEVRDSEDLLNTSVAINEGNVNRVSSQILQDQEKVVSLDVEVLQDADPPFLTDGRGRVVWSNAVSGRQRDSHRGRSRTSSGVLPQSSRVRHPAAMQADSEEHSFDFVTDGRGRVVSTGTDIVQNATPESPLGAGREVADQEERNDDCSTREDGGRSLGRISKFRVH</sequence>
<accession>J4G7J6</accession>
<dbReference type="SUPFAM" id="SSF57850">
    <property type="entry name" value="RING/U-box"/>
    <property type="match status" value="1"/>
</dbReference>
<dbReference type="InterPro" id="IPR045072">
    <property type="entry name" value="MKRN-like"/>
</dbReference>
<feature type="zinc finger region" description="C3H1-type" evidence="4">
    <location>
        <begin position="1"/>
        <end position="18"/>
    </location>
</feature>
<feature type="domain" description="RING-type" evidence="6">
    <location>
        <begin position="38"/>
        <end position="86"/>
    </location>
</feature>
<dbReference type="AlphaFoldDB" id="J4G7J6"/>
<dbReference type="GO" id="GO:0061630">
    <property type="term" value="F:ubiquitin protein ligase activity"/>
    <property type="evidence" value="ECO:0007669"/>
    <property type="project" value="InterPro"/>
</dbReference>
<dbReference type="InParanoid" id="J4G7J6"/>
<dbReference type="Proteomes" id="UP000006352">
    <property type="component" value="Unassembled WGS sequence"/>
</dbReference>
<reference evidence="8 9" key="1">
    <citation type="journal article" date="2012" name="Appl. Environ. Microbiol.">
        <title>Short-read sequencing for genomic analysis of the brown rot fungus Fibroporia radiculosa.</title>
        <authorList>
            <person name="Tang J.D."/>
            <person name="Perkins A.D."/>
            <person name="Sonstegard T.S."/>
            <person name="Schroeder S.G."/>
            <person name="Burgess S.C."/>
            <person name="Diehl S.V."/>
        </authorList>
    </citation>
    <scope>NUCLEOTIDE SEQUENCE [LARGE SCALE GENOMIC DNA]</scope>
    <source>
        <strain evidence="8 9">TFFH 294</strain>
    </source>
</reference>
<dbReference type="InterPro" id="IPR001841">
    <property type="entry name" value="Znf_RING"/>
</dbReference>
<dbReference type="GO" id="GO:0000209">
    <property type="term" value="P:protein polyubiquitination"/>
    <property type="evidence" value="ECO:0007669"/>
    <property type="project" value="InterPro"/>
</dbReference>
<feature type="domain" description="C3H1-type" evidence="7">
    <location>
        <begin position="116"/>
        <end position="148"/>
    </location>
</feature>
<evidence type="ECO:0000313" key="8">
    <source>
        <dbReference type="EMBL" id="CCM02443.1"/>
    </source>
</evidence>
<dbReference type="InterPro" id="IPR013083">
    <property type="entry name" value="Znf_RING/FYVE/PHD"/>
</dbReference>
<keyword evidence="9" id="KW-1185">Reference proteome</keyword>
<feature type="compositionally biased region" description="Polar residues" evidence="5">
    <location>
        <begin position="445"/>
        <end position="455"/>
    </location>
</feature>
<dbReference type="OrthoDB" id="250836at2759"/>
<keyword evidence="1 4" id="KW-0479">Metal-binding</keyword>
<feature type="compositionally biased region" description="Polar residues" evidence="5">
    <location>
        <begin position="484"/>
        <end position="495"/>
    </location>
</feature>
<dbReference type="HOGENOM" id="CLU_029632_0_0_1"/>
<feature type="compositionally biased region" description="Basic and acidic residues" evidence="5">
    <location>
        <begin position="467"/>
        <end position="480"/>
    </location>
</feature>